<name>A0ABM8EKT5_9BACT</name>
<proteinExistence type="predicted"/>
<protein>
    <recommendedName>
        <fullName evidence="6">Dockerin domain-containing protein</fullName>
    </recommendedName>
</protein>
<dbReference type="InterPro" id="IPR018247">
    <property type="entry name" value="EF_Hand_1_Ca_BS"/>
</dbReference>
<accession>A0ABM8EKT5</accession>
<evidence type="ECO:0000313" key="5">
    <source>
        <dbReference type="Proteomes" id="UP001317705"/>
    </source>
</evidence>
<feature type="region of interest" description="Disordered" evidence="1">
    <location>
        <begin position="1"/>
        <end position="25"/>
    </location>
</feature>
<dbReference type="InterPro" id="IPR036439">
    <property type="entry name" value="Dockerin_dom_sf"/>
</dbReference>
<organism evidence="4 5">
    <name type="scientific">Geotalea uraniireducens</name>
    <dbReference type="NCBI Taxonomy" id="351604"/>
    <lineage>
        <taxon>Bacteria</taxon>
        <taxon>Pseudomonadati</taxon>
        <taxon>Thermodesulfobacteriota</taxon>
        <taxon>Desulfuromonadia</taxon>
        <taxon>Geobacterales</taxon>
        <taxon>Geobacteraceae</taxon>
        <taxon>Geotalea</taxon>
    </lineage>
</organism>
<dbReference type="SUPFAM" id="SSF63446">
    <property type="entry name" value="Type I dockerin domain"/>
    <property type="match status" value="1"/>
</dbReference>
<evidence type="ECO:0000259" key="2">
    <source>
        <dbReference type="PROSITE" id="PS50222"/>
    </source>
</evidence>
<dbReference type="EMBL" id="AP027151">
    <property type="protein sequence ID" value="BDV43068.1"/>
    <property type="molecule type" value="Genomic_DNA"/>
</dbReference>
<gene>
    <name evidence="4" type="ORF">GURASL_19910</name>
</gene>
<feature type="domain" description="Dockerin" evidence="3">
    <location>
        <begin position="591"/>
        <end position="666"/>
    </location>
</feature>
<feature type="compositionally biased region" description="Low complexity" evidence="1">
    <location>
        <begin position="11"/>
        <end position="25"/>
    </location>
</feature>
<dbReference type="Pfam" id="PF17957">
    <property type="entry name" value="Big_7"/>
    <property type="match status" value="6"/>
</dbReference>
<evidence type="ECO:0008006" key="6">
    <source>
        <dbReference type="Google" id="ProtNLM"/>
    </source>
</evidence>
<dbReference type="PROSITE" id="PS51766">
    <property type="entry name" value="DOCKERIN"/>
    <property type="match status" value="1"/>
</dbReference>
<sequence>MSTTAIPDSYTIGGTSTTTDTTAPTVAITSPANSSTVSGTATVTASASDNVGVSKVEFYVNGTLNATDTASPYTFSWNTSSLANGTYTLSAKAYDAANNVGQSSSVTVTVSNGVVDTTSPSVALSSPSNNTTISGTVAVAANASDNVSVSKVEFYENNVLIAAANAAPYSFNWNSTSVANGSCALTAKAYDAAGNVGQSSAVTVTVSNPVADTTAPTVTMTSPTNGSTVSGTVTISASASDNVGVTKVEFYVNNALDYTATAAPYSYTADSRNVADGTYTFYAKAYDAAGNVGQSAVLSATVNNTSTADTTAPTVSISSPAAAATVKGTVTVSATASDNVKVSKVEFYVNNVLKRTDTYAPYSYSWDTTTGADGSYTLLAKAYDAAGNVGQSSAVKVTVKNDTTAPTVSISSPATGTTVTGVTTVTATASDNVSVSKVEFYVNGTLKATDTASPYTFSWDTTSLTNGSYSLTAKAYDASGNVGQSSTVTATVNNPVADTTAPTVAISSPTSGSTVSGTATVSVAASDNVGVSKVEFYVNNVLQATDTAAPYTFTWNTAALANGSYTLSAKAYDAAGNVGQSSSQTVTVSNVVIMKGDVDGDGAITVKDVLAVLKAVSDPTLLTTAIQTYGDVAPLDTVTGKPVGDGKIDVNDALLLLQYVVGMVTW</sequence>
<evidence type="ECO:0000259" key="3">
    <source>
        <dbReference type="PROSITE" id="PS51766"/>
    </source>
</evidence>
<evidence type="ECO:0000256" key="1">
    <source>
        <dbReference type="SAM" id="MobiDB-lite"/>
    </source>
</evidence>
<dbReference type="PROSITE" id="PS50222">
    <property type="entry name" value="EF_HAND_2"/>
    <property type="match status" value="1"/>
</dbReference>
<evidence type="ECO:0000313" key="4">
    <source>
        <dbReference type="EMBL" id="BDV43068.1"/>
    </source>
</evidence>
<dbReference type="Proteomes" id="UP001317705">
    <property type="component" value="Chromosome"/>
</dbReference>
<dbReference type="InterPro" id="IPR016134">
    <property type="entry name" value="Dockerin_dom"/>
</dbReference>
<dbReference type="CDD" id="cd14256">
    <property type="entry name" value="Dockerin_I"/>
    <property type="match status" value="1"/>
</dbReference>
<dbReference type="PROSITE" id="PS00018">
    <property type="entry name" value="EF_HAND_1"/>
    <property type="match status" value="1"/>
</dbReference>
<dbReference type="Gene3D" id="2.60.40.10">
    <property type="entry name" value="Immunoglobulins"/>
    <property type="match status" value="6"/>
</dbReference>
<dbReference type="InterPro" id="IPR002048">
    <property type="entry name" value="EF_hand_dom"/>
</dbReference>
<feature type="domain" description="EF-hand" evidence="2">
    <location>
        <begin position="584"/>
        <end position="619"/>
    </location>
</feature>
<keyword evidence="5" id="KW-1185">Reference proteome</keyword>
<dbReference type="InterPro" id="IPR013783">
    <property type="entry name" value="Ig-like_fold"/>
</dbReference>
<dbReference type="Gene3D" id="1.10.1330.10">
    <property type="entry name" value="Dockerin domain"/>
    <property type="match status" value="1"/>
</dbReference>
<reference evidence="4 5" key="1">
    <citation type="submission" date="2022-12" db="EMBL/GenBank/DDBJ databases">
        <title>Polyphasic characterization of Geotalea uranireducens NIT-SL11 newly isolated from a complex of sewage sludge and microbially reduced graphene oxide.</title>
        <authorList>
            <person name="Xie L."/>
            <person name="Yoshida N."/>
            <person name="Meng L."/>
        </authorList>
    </citation>
    <scope>NUCLEOTIDE SEQUENCE [LARGE SCALE GENOMIC DNA]</scope>
    <source>
        <strain evidence="4 5">NIT-SL11</strain>
    </source>
</reference>